<sequence length="200" mass="21242">MNGTAAAIDVRRHILDVAQPLLLRKGFTAVGLAEVLTAAQVPKGSFYHYFGSKEAFGEAVLEAYFAGYLARMDALLAQPGTAAQRLVAYFHDWLDSQTGEEAQSRCLVVKLGAEVSDLSQSMRAALERGTRGIIQRLARCIEAGRADGSLAAAPDAHAVAVALYQSWLGASLLAKIARDRAPLDTAMAGTRQLLGLAQTA</sequence>
<keyword evidence="2 4" id="KW-0238">DNA-binding</keyword>
<dbReference type="SUPFAM" id="SSF48498">
    <property type="entry name" value="Tetracyclin repressor-like, C-terminal domain"/>
    <property type="match status" value="1"/>
</dbReference>
<evidence type="ECO:0000256" key="2">
    <source>
        <dbReference type="ARBA" id="ARBA00023125"/>
    </source>
</evidence>
<name>A0A150S639_SORCE</name>
<dbReference type="Pfam" id="PF16925">
    <property type="entry name" value="TetR_C_13"/>
    <property type="match status" value="1"/>
</dbReference>
<protein>
    <submittedName>
        <fullName evidence="6">TetR family transcriptional regulator</fullName>
    </submittedName>
</protein>
<feature type="DNA-binding region" description="H-T-H motif" evidence="4">
    <location>
        <begin position="31"/>
        <end position="50"/>
    </location>
</feature>
<keyword evidence="1" id="KW-0805">Transcription regulation</keyword>
<dbReference type="PANTHER" id="PTHR47506">
    <property type="entry name" value="TRANSCRIPTIONAL REGULATORY PROTEIN"/>
    <property type="match status" value="1"/>
</dbReference>
<dbReference type="InterPro" id="IPR011075">
    <property type="entry name" value="TetR_C"/>
</dbReference>
<dbReference type="PRINTS" id="PR00455">
    <property type="entry name" value="HTHTETR"/>
</dbReference>
<evidence type="ECO:0000256" key="3">
    <source>
        <dbReference type="ARBA" id="ARBA00023163"/>
    </source>
</evidence>
<dbReference type="InterPro" id="IPR009057">
    <property type="entry name" value="Homeodomain-like_sf"/>
</dbReference>
<evidence type="ECO:0000256" key="4">
    <source>
        <dbReference type="PROSITE-ProRule" id="PRU00335"/>
    </source>
</evidence>
<dbReference type="SUPFAM" id="SSF46689">
    <property type="entry name" value="Homeodomain-like"/>
    <property type="match status" value="1"/>
</dbReference>
<dbReference type="EMBL" id="JEMC01003192">
    <property type="protein sequence ID" value="KYF83014.1"/>
    <property type="molecule type" value="Genomic_DNA"/>
</dbReference>
<dbReference type="Gene3D" id="1.10.357.10">
    <property type="entry name" value="Tetracycline Repressor, domain 2"/>
    <property type="match status" value="1"/>
</dbReference>
<dbReference type="AlphaFoldDB" id="A0A150S639"/>
<organism evidence="6 7">
    <name type="scientific">Sorangium cellulosum</name>
    <name type="common">Polyangium cellulosum</name>
    <dbReference type="NCBI Taxonomy" id="56"/>
    <lineage>
        <taxon>Bacteria</taxon>
        <taxon>Pseudomonadati</taxon>
        <taxon>Myxococcota</taxon>
        <taxon>Polyangia</taxon>
        <taxon>Polyangiales</taxon>
        <taxon>Polyangiaceae</taxon>
        <taxon>Sorangium</taxon>
    </lineage>
</organism>
<dbReference type="InterPro" id="IPR036271">
    <property type="entry name" value="Tet_transcr_reg_TetR-rel_C_sf"/>
</dbReference>
<proteinExistence type="predicted"/>
<evidence type="ECO:0000313" key="7">
    <source>
        <dbReference type="Proteomes" id="UP000075515"/>
    </source>
</evidence>
<evidence type="ECO:0000313" key="6">
    <source>
        <dbReference type="EMBL" id="KYF83014.1"/>
    </source>
</evidence>
<evidence type="ECO:0000256" key="1">
    <source>
        <dbReference type="ARBA" id="ARBA00023015"/>
    </source>
</evidence>
<dbReference type="PANTHER" id="PTHR47506:SF6">
    <property type="entry name" value="HTH-TYPE TRANSCRIPTIONAL REPRESSOR NEMR"/>
    <property type="match status" value="1"/>
</dbReference>
<reference evidence="6 7" key="1">
    <citation type="submission" date="2014-02" db="EMBL/GenBank/DDBJ databases">
        <title>The small core and large imbalanced accessory genome model reveals a collaborative survival strategy of Sorangium cellulosum strains in nature.</title>
        <authorList>
            <person name="Han K."/>
            <person name="Peng R."/>
            <person name="Blom J."/>
            <person name="Li Y.-Z."/>
        </authorList>
    </citation>
    <scope>NUCLEOTIDE SEQUENCE [LARGE SCALE GENOMIC DNA]</scope>
    <source>
        <strain evidence="6 7">So0149</strain>
    </source>
</reference>
<dbReference type="Pfam" id="PF00440">
    <property type="entry name" value="TetR_N"/>
    <property type="match status" value="1"/>
</dbReference>
<dbReference type="InterPro" id="IPR001647">
    <property type="entry name" value="HTH_TetR"/>
</dbReference>
<dbReference type="Proteomes" id="UP000075515">
    <property type="component" value="Unassembled WGS sequence"/>
</dbReference>
<comment type="caution">
    <text evidence="6">The sequence shown here is derived from an EMBL/GenBank/DDBJ whole genome shotgun (WGS) entry which is preliminary data.</text>
</comment>
<gene>
    <name evidence="6" type="ORF">BE18_48720</name>
</gene>
<dbReference type="GO" id="GO:0003677">
    <property type="term" value="F:DNA binding"/>
    <property type="evidence" value="ECO:0007669"/>
    <property type="project" value="UniProtKB-UniRule"/>
</dbReference>
<dbReference type="PROSITE" id="PS50977">
    <property type="entry name" value="HTH_TETR_2"/>
    <property type="match status" value="1"/>
</dbReference>
<evidence type="ECO:0000259" key="5">
    <source>
        <dbReference type="PROSITE" id="PS50977"/>
    </source>
</evidence>
<keyword evidence="3" id="KW-0804">Transcription</keyword>
<feature type="domain" description="HTH tetR-type" evidence="5">
    <location>
        <begin position="8"/>
        <end position="68"/>
    </location>
</feature>
<accession>A0A150S639</accession>